<organism evidence="3 4">
    <name type="scientific">Cyclotella cryptica</name>
    <dbReference type="NCBI Taxonomy" id="29204"/>
    <lineage>
        <taxon>Eukaryota</taxon>
        <taxon>Sar</taxon>
        <taxon>Stramenopiles</taxon>
        <taxon>Ochrophyta</taxon>
        <taxon>Bacillariophyta</taxon>
        <taxon>Coscinodiscophyceae</taxon>
        <taxon>Thalassiosirophycidae</taxon>
        <taxon>Stephanodiscales</taxon>
        <taxon>Stephanodiscaceae</taxon>
        <taxon>Cyclotella</taxon>
    </lineage>
</organism>
<accession>A0ABD3Q4D1</accession>
<feature type="region of interest" description="Disordered" evidence="2">
    <location>
        <begin position="19"/>
        <end position="48"/>
    </location>
</feature>
<feature type="coiled-coil region" evidence="1">
    <location>
        <begin position="221"/>
        <end position="248"/>
    </location>
</feature>
<comment type="caution">
    <text evidence="3">The sequence shown here is derived from an EMBL/GenBank/DDBJ whole genome shotgun (WGS) entry which is preliminary data.</text>
</comment>
<reference evidence="3 4" key="1">
    <citation type="journal article" date="2020" name="G3 (Bethesda)">
        <title>Improved Reference Genome for Cyclotella cryptica CCMP332, a Model for Cell Wall Morphogenesis, Salinity Adaptation, and Lipid Production in Diatoms (Bacillariophyta).</title>
        <authorList>
            <person name="Roberts W.R."/>
            <person name="Downey K.M."/>
            <person name="Ruck E.C."/>
            <person name="Traller J.C."/>
            <person name="Alverson A.J."/>
        </authorList>
    </citation>
    <scope>NUCLEOTIDE SEQUENCE [LARGE SCALE GENOMIC DNA]</scope>
    <source>
        <strain evidence="3 4">CCMP332</strain>
    </source>
</reference>
<feature type="compositionally biased region" description="Basic and acidic residues" evidence="2">
    <location>
        <begin position="29"/>
        <end position="48"/>
    </location>
</feature>
<evidence type="ECO:0000313" key="4">
    <source>
        <dbReference type="Proteomes" id="UP001516023"/>
    </source>
</evidence>
<keyword evidence="1" id="KW-0175">Coiled coil</keyword>
<feature type="coiled-coil region" evidence="1">
    <location>
        <begin position="273"/>
        <end position="307"/>
    </location>
</feature>
<evidence type="ECO:0000256" key="2">
    <source>
        <dbReference type="SAM" id="MobiDB-lite"/>
    </source>
</evidence>
<feature type="coiled-coil region" evidence="1">
    <location>
        <begin position="452"/>
        <end position="479"/>
    </location>
</feature>
<name>A0ABD3Q4D1_9STRA</name>
<dbReference type="AlphaFoldDB" id="A0ABD3Q4D1"/>
<keyword evidence="4" id="KW-1185">Reference proteome</keyword>
<gene>
    <name evidence="3" type="ORF">HJC23_012913</name>
</gene>
<evidence type="ECO:0000313" key="3">
    <source>
        <dbReference type="EMBL" id="KAL3794376.1"/>
    </source>
</evidence>
<protein>
    <submittedName>
        <fullName evidence="3">Uncharacterized protein</fullName>
    </submittedName>
</protein>
<sequence>MDDEITYATANEQIPDENASVCSEISEAASERSDVSEPREMEEGPTKDTSKLREMMLERIESIDIIRNLVEKELEQDSALIAEFTEKVLELETDVTRKNHEIECLKDAEKEMQLEIQQLKTKNGGCAEELSALAARIDLLADRNAQLETQNKSLAAAAESVHPIKARNQQMEEIISSITASLKDAKRCLEREMAYTARLEKEKAHAAEHAAKLGQDHNFEIESFKKRLEREAQAQLQLRKEMDALRKELCDEQLNNTKLSSIQVSLVSAEQCIGRLGAEKNVLAQELAEAKKKNEALEDKVKASNAQTDPIKILKDELEAMSAKLSSGEVQMEDSQLMDLQGVYWYNCILVVSAIPCVYSHLRRKHHLTHFLCMSIRTLSLSTARLVEADRCLSVVTSEKAQLLVALGEVQPINHHISFDIKESRSGSSEVVDWIVEKKSMERRLIESDQALVLLAKENEELQNTIGKIMEENRRIKANGESVATEAAGESKEEKLSSELSTLKLSFYKEKKKMMARQQELEGLLIEALKERFGGETNEVILKKLGEAQLEITGGGKKKNVVAE</sequence>
<proteinExistence type="predicted"/>
<dbReference type="EMBL" id="JABMIG020000081">
    <property type="protein sequence ID" value="KAL3794376.1"/>
    <property type="molecule type" value="Genomic_DNA"/>
</dbReference>
<evidence type="ECO:0000256" key="1">
    <source>
        <dbReference type="SAM" id="Coils"/>
    </source>
</evidence>
<dbReference type="Proteomes" id="UP001516023">
    <property type="component" value="Unassembled WGS sequence"/>
</dbReference>
<feature type="coiled-coil region" evidence="1">
    <location>
        <begin position="102"/>
        <end position="157"/>
    </location>
</feature>